<proteinExistence type="predicted"/>
<reference evidence="1" key="1">
    <citation type="submission" date="2016-10" db="EMBL/GenBank/DDBJ databases">
        <title>Sequence of Gallionella enrichment culture.</title>
        <authorList>
            <person name="Poehlein A."/>
            <person name="Muehling M."/>
            <person name="Daniel R."/>
        </authorList>
    </citation>
    <scope>NUCLEOTIDE SEQUENCE</scope>
</reference>
<evidence type="ECO:0008006" key="2">
    <source>
        <dbReference type="Google" id="ProtNLM"/>
    </source>
</evidence>
<dbReference type="AlphaFoldDB" id="A0A1J5P4M6"/>
<organism evidence="1">
    <name type="scientific">mine drainage metagenome</name>
    <dbReference type="NCBI Taxonomy" id="410659"/>
    <lineage>
        <taxon>unclassified sequences</taxon>
        <taxon>metagenomes</taxon>
        <taxon>ecological metagenomes</taxon>
    </lineage>
</organism>
<name>A0A1J5P4M6_9ZZZZ</name>
<sequence>MLVKDRIIEGLGAGLAVPKGYVVIDLKGKYIYPGLIDAYTTYGMPEAPRAAFP</sequence>
<dbReference type="SUPFAM" id="SSF51338">
    <property type="entry name" value="Composite domain of metallo-dependent hydrolases"/>
    <property type="match status" value="1"/>
</dbReference>
<dbReference type="EMBL" id="MLJW01006849">
    <property type="protein sequence ID" value="OIQ66082.1"/>
    <property type="molecule type" value="Genomic_DNA"/>
</dbReference>
<protein>
    <recommendedName>
        <fullName evidence="2">Amidohydrolase</fullName>
    </recommendedName>
</protein>
<accession>A0A1J5P4M6</accession>
<evidence type="ECO:0000313" key="1">
    <source>
        <dbReference type="EMBL" id="OIQ66082.1"/>
    </source>
</evidence>
<dbReference type="InterPro" id="IPR011059">
    <property type="entry name" value="Metal-dep_hydrolase_composite"/>
</dbReference>
<comment type="caution">
    <text evidence="1">The sequence shown here is derived from an EMBL/GenBank/DDBJ whole genome shotgun (WGS) entry which is preliminary data.</text>
</comment>
<dbReference type="GO" id="GO:0016810">
    <property type="term" value="F:hydrolase activity, acting on carbon-nitrogen (but not peptide) bonds"/>
    <property type="evidence" value="ECO:0007669"/>
    <property type="project" value="InterPro"/>
</dbReference>
<gene>
    <name evidence="1" type="ORF">GALL_523530</name>
</gene>
<dbReference type="Gene3D" id="2.30.40.10">
    <property type="entry name" value="Urease, subunit C, domain 1"/>
    <property type="match status" value="1"/>
</dbReference>